<dbReference type="Pfam" id="PF08704">
    <property type="entry name" value="GCD14"/>
    <property type="match status" value="1"/>
</dbReference>
<gene>
    <name evidence="10" type="ORF">HHUSO_G6227</name>
</gene>
<comment type="catalytic activity">
    <reaction evidence="6">
        <text>an adenosine in mRNA + S-adenosyl-L-methionine = an N(1)-methyladenosine in mRNA + S-adenosyl-L-homocysteine + H(+)</text>
        <dbReference type="Rhea" id="RHEA:55392"/>
        <dbReference type="Rhea" id="RHEA-COMP:12414"/>
        <dbReference type="Rhea" id="RHEA-COMP:12415"/>
        <dbReference type="ChEBI" id="CHEBI:15378"/>
        <dbReference type="ChEBI" id="CHEBI:57856"/>
        <dbReference type="ChEBI" id="CHEBI:59789"/>
        <dbReference type="ChEBI" id="CHEBI:74411"/>
        <dbReference type="ChEBI" id="CHEBI:74491"/>
    </reaction>
</comment>
<dbReference type="PANTHER" id="PTHR12133:SF1">
    <property type="entry name" value="TRNA (ADENINE(58)-N(1))-METHYLTRANSFERASE, MITOCHONDRIAL"/>
    <property type="match status" value="1"/>
</dbReference>
<evidence type="ECO:0000259" key="9">
    <source>
        <dbReference type="Pfam" id="PF21985"/>
    </source>
</evidence>
<dbReference type="InterPro" id="IPR049470">
    <property type="entry name" value="TRM61_C"/>
</dbReference>
<sequence length="509" mass="56855">MLLTRPSHVQALCRHLLTKRVDLCLTGQRAPERCGQHPPSYQLLVPYVVTSWRRVSSVPPGESGQVGHDKGTPQNSETALQENGVQGGRRRRAWERSLSPLERISRLLPQDSLTEDILHLRAKPREEQSDQEGSLTSEAHATKPTGAADSSEPRDPSSREVPFKPGDLVLAEFRMKHRVEFRKMFSLSSEGKLHSNWGLVHHQDIVGRLPGQVLRTSTGIRFLMRRPALDEFVLLMKRGPTISYPKDVNAMLMMMDVSEGDWVLETGSGSGAMTLFLSRAVPPGGDGVVSVGSRGRVVSFEVRSDHHDRAARNFQRWRSAWEVAHREEWPDNVAFINKDVSNAASDISEVTFDSVALDMLNPQVALPVVHRHLKQGAVCAVYLANITQVVDLLEGVRHYRLPFFCEKVTEVTHRHWLVAPVLRKDGTNVPRVPPAGVRGQEGEPGSKGQDQPEDPTDQEEGLLETVMGRPFGTVPYVARPHHEQGSHTAFLVKLRKFLPVPHLPHTRDC</sequence>
<dbReference type="Proteomes" id="UP001369086">
    <property type="component" value="Unassembled WGS sequence"/>
</dbReference>
<dbReference type="EMBL" id="JAHFZB010000005">
    <property type="protein sequence ID" value="KAK6489434.1"/>
    <property type="molecule type" value="Genomic_DNA"/>
</dbReference>
<keyword evidence="4" id="KW-0949">S-adenosyl-L-methionine</keyword>
<dbReference type="Pfam" id="PF21985">
    <property type="entry name" value="TR61B_FKBP-like"/>
    <property type="match status" value="1"/>
</dbReference>
<feature type="region of interest" description="Disordered" evidence="7">
    <location>
        <begin position="427"/>
        <end position="458"/>
    </location>
</feature>
<protein>
    <recommendedName>
        <fullName evidence="1">tRNA (adenine(58)-N(1))-methyltransferase</fullName>
        <ecNumber evidence="1">2.1.1.220</ecNumber>
    </recommendedName>
</protein>
<evidence type="ECO:0000256" key="2">
    <source>
        <dbReference type="ARBA" id="ARBA00022603"/>
    </source>
</evidence>
<reference evidence="10 11" key="1">
    <citation type="submission" date="2021-05" db="EMBL/GenBank/DDBJ databases">
        <authorList>
            <person name="Zahm M."/>
            <person name="Klopp C."/>
            <person name="Cabau C."/>
            <person name="Kuhl H."/>
            <person name="Suciu R."/>
            <person name="Ciorpac M."/>
            <person name="Holostenco D."/>
            <person name="Gessner J."/>
            <person name="Wuertz S."/>
            <person name="Hohne C."/>
            <person name="Stock M."/>
            <person name="Gislard M."/>
            <person name="Lluch J."/>
            <person name="Milhes M."/>
            <person name="Lampietro C."/>
            <person name="Lopez Roques C."/>
            <person name="Donnadieu C."/>
            <person name="Du K."/>
            <person name="Schartl M."/>
            <person name="Guiguen Y."/>
        </authorList>
    </citation>
    <scope>NUCLEOTIDE SEQUENCE [LARGE SCALE GENOMIC DNA]</scope>
    <source>
        <strain evidence="10">Hh-F2</strain>
        <tissue evidence="10">Blood</tissue>
    </source>
</reference>
<evidence type="ECO:0000256" key="3">
    <source>
        <dbReference type="ARBA" id="ARBA00022679"/>
    </source>
</evidence>
<dbReference type="Gene3D" id="3.10.330.20">
    <property type="match status" value="1"/>
</dbReference>
<dbReference type="Gene3D" id="3.40.50.150">
    <property type="entry name" value="Vaccinia Virus protein VP39"/>
    <property type="match status" value="1"/>
</dbReference>
<feature type="compositionally biased region" description="Basic and acidic residues" evidence="7">
    <location>
        <begin position="151"/>
        <end position="162"/>
    </location>
</feature>
<feature type="region of interest" description="Disordered" evidence="7">
    <location>
        <begin position="56"/>
        <end position="93"/>
    </location>
</feature>
<dbReference type="PANTHER" id="PTHR12133">
    <property type="entry name" value="TRNA (ADENINE(58)-N(1))-METHYLTRANSFERASE"/>
    <property type="match status" value="1"/>
</dbReference>
<feature type="domain" description="TR61B FKBP-like" evidence="9">
    <location>
        <begin position="166"/>
        <end position="219"/>
    </location>
</feature>
<accession>A0ABR0ZXL8</accession>
<keyword evidence="2" id="KW-0489">Methyltransferase</keyword>
<evidence type="ECO:0000256" key="6">
    <source>
        <dbReference type="ARBA" id="ARBA00048481"/>
    </source>
</evidence>
<feature type="region of interest" description="Disordered" evidence="7">
    <location>
        <begin position="122"/>
        <end position="163"/>
    </location>
</feature>
<feature type="domain" description="tRNA (adenine(58)-N(1))-methyltransferase catalytic subunit TRM61 C-terminal" evidence="8">
    <location>
        <begin position="241"/>
        <end position="491"/>
    </location>
</feature>
<evidence type="ECO:0000259" key="8">
    <source>
        <dbReference type="Pfam" id="PF08704"/>
    </source>
</evidence>
<dbReference type="InterPro" id="IPR029063">
    <property type="entry name" value="SAM-dependent_MTases_sf"/>
</dbReference>
<evidence type="ECO:0000256" key="1">
    <source>
        <dbReference type="ARBA" id="ARBA00012796"/>
    </source>
</evidence>
<dbReference type="EC" id="2.1.1.220" evidence="1"/>
<dbReference type="InterPro" id="IPR014816">
    <property type="entry name" value="tRNA_MeTrfase_Gcd14"/>
</dbReference>
<evidence type="ECO:0000256" key="4">
    <source>
        <dbReference type="ARBA" id="ARBA00022691"/>
    </source>
</evidence>
<name>A0ABR0ZXL8_HUSHU</name>
<evidence type="ECO:0000313" key="11">
    <source>
        <dbReference type="Proteomes" id="UP001369086"/>
    </source>
</evidence>
<proteinExistence type="predicted"/>
<evidence type="ECO:0000313" key="10">
    <source>
        <dbReference type="EMBL" id="KAK6489434.1"/>
    </source>
</evidence>
<dbReference type="SUPFAM" id="SSF53335">
    <property type="entry name" value="S-adenosyl-L-methionine-dependent methyltransferases"/>
    <property type="match status" value="1"/>
</dbReference>
<keyword evidence="5" id="KW-0819">tRNA processing</keyword>
<evidence type="ECO:0000256" key="5">
    <source>
        <dbReference type="ARBA" id="ARBA00022694"/>
    </source>
</evidence>
<dbReference type="PROSITE" id="PS51620">
    <property type="entry name" value="SAM_TRM61"/>
    <property type="match status" value="1"/>
</dbReference>
<keyword evidence="11" id="KW-1185">Reference proteome</keyword>
<dbReference type="InterPro" id="IPR054151">
    <property type="entry name" value="TR61B_FKBP-like"/>
</dbReference>
<evidence type="ECO:0000256" key="7">
    <source>
        <dbReference type="SAM" id="MobiDB-lite"/>
    </source>
</evidence>
<keyword evidence="3" id="KW-0808">Transferase</keyword>
<comment type="caution">
    <text evidence="10">The sequence shown here is derived from an EMBL/GenBank/DDBJ whole genome shotgun (WGS) entry which is preliminary data.</text>
</comment>
<organism evidence="10 11">
    <name type="scientific">Huso huso</name>
    <name type="common">Beluga</name>
    <name type="synonym">Acipenser huso</name>
    <dbReference type="NCBI Taxonomy" id="61971"/>
    <lineage>
        <taxon>Eukaryota</taxon>
        <taxon>Metazoa</taxon>
        <taxon>Chordata</taxon>
        <taxon>Craniata</taxon>
        <taxon>Vertebrata</taxon>
        <taxon>Euteleostomi</taxon>
        <taxon>Actinopterygii</taxon>
        <taxon>Chondrostei</taxon>
        <taxon>Acipenseriformes</taxon>
        <taxon>Acipenseridae</taxon>
        <taxon>Huso</taxon>
    </lineage>
</organism>
<feature type="compositionally biased region" description="Polar residues" evidence="7">
    <location>
        <begin position="72"/>
        <end position="84"/>
    </location>
</feature>